<sequence length="366" mass="40174">MRIQAKWGFVIWHFCALPNFIFQVQYGLLAFHLDYLHMNLRAILLGFLSLSASAGVMGAELRIGIIGCDTSHATAFTKIFNDPTDKNHVEGAKVVVFYKGGSADIKDSADRVEKIAGDLREKYGVKEMTSVDDLCKEVDVVLLESLDGRPKLEQVRPVLKAHKPVFIDKPIASSLKEVLEINRLAKESKTPWFSSSAYRFYNSMVELKGTNVGTIMGAISYGPCELEEHHPDFFWYGIHPTEALFTVMGPDCVSVVRTSTPDTDVATGVWAGGRVGTFRGARNSSVASVHKVTVFGSKAVVEQAKGTDDYAPLVRQIMNFFQTGIAPVPNEETIAIYAFMEAADESKRQGGKSVKIADVISRNGGL</sequence>
<keyword evidence="1" id="KW-0472">Membrane</keyword>
<keyword evidence="1" id="KW-1133">Transmembrane helix</keyword>
<dbReference type="Gene3D" id="3.40.50.720">
    <property type="entry name" value="NAD(P)-binding Rossmann-like Domain"/>
    <property type="match status" value="1"/>
</dbReference>
<dbReference type="EMBL" id="ABOX02000028">
    <property type="protein sequence ID" value="EEF59396.1"/>
    <property type="molecule type" value="Genomic_DNA"/>
</dbReference>
<dbReference type="InterPro" id="IPR036291">
    <property type="entry name" value="NAD(P)-bd_dom_sf"/>
</dbReference>
<feature type="transmembrane region" description="Helical" evidence="1">
    <location>
        <begin position="7"/>
        <end position="28"/>
    </location>
</feature>
<dbReference type="STRING" id="320771.Cflav_PD2240"/>
<comment type="caution">
    <text evidence="3">The sequence shown here is derived from an EMBL/GenBank/DDBJ whole genome shotgun (WGS) entry which is preliminary data.</text>
</comment>
<dbReference type="AlphaFoldDB" id="B9XL45"/>
<gene>
    <name evidence="3" type="ORF">Cflav_PD2240</name>
</gene>
<name>B9XL45_PEDPL</name>
<keyword evidence="1" id="KW-0812">Transmembrane</keyword>
<evidence type="ECO:0000313" key="4">
    <source>
        <dbReference type="Proteomes" id="UP000003688"/>
    </source>
</evidence>
<dbReference type="SUPFAM" id="SSF51735">
    <property type="entry name" value="NAD(P)-binding Rossmann-fold domains"/>
    <property type="match status" value="1"/>
</dbReference>
<dbReference type="InterPro" id="IPR000683">
    <property type="entry name" value="Gfo/Idh/MocA-like_OxRdtase_N"/>
</dbReference>
<proteinExistence type="predicted"/>
<evidence type="ECO:0000259" key="2">
    <source>
        <dbReference type="Pfam" id="PF01408"/>
    </source>
</evidence>
<accession>B9XL45</accession>
<reference evidence="3 4" key="1">
    <citation type="journal article" date="2011" name="J. Bacteriol.">
        <title>Genome sequence of 'Pedosphaera parvula' Ellin514, an aerobic Verrucomicrobial isolate from pasture soil.</title>
        <authorList>
            <person name="Kant R."/>
            <person name="van Passel M.W."/>
            <person name="Sangwan P."/>
            <person name="Palva A."/>
            <person name="Lucas S."/>
            <person name="Copeland A."/>
            <person name="Lapidus A."/>
            <person name="Glavina Del Rio T."/>
            <person name="Dalin E."/>
            <person name="Tice H."/>
            <person name="Bruce D."/>
            <person name="Goodwin L."/>
            <person name="Pitluck S."/>
            <person name="Chertkov O."/>
            <person name="Larimer F.W."/>
            <person name="Land M.L."/>
            <person name="Hauser L."/>
            <person name="Brettin T.S."/>
            <person name="Detter J.C."/>
            <person name="Han S."/>
            <person name="de Vos W.M."/>
            <person name="Janssen P.H."/>
            <person name="Smidt H."/>
        </authorList>
    </citation>
    <scope>NUCLEOTIDE SEQUENCE [LARGE SCALE GENOMIC DNA]</scope>
    <source>
        <strain evidence="3 4">Ellin514</strain>
    </source>
</reference>
<feature type="domain" description="Gfo/Idh/MocA-like oxidoreductase N-terminal" evidence="2">
    <location>
        <begin position="61"/>
        <end position="189"/>
    </location>
</feature>
<organism evidence="3 4">
    <name type="scientific">Pedosphaera parvula (strain Ellin514)</name>
    <dbReference type="NCBI Taxonomy" id="320771"/>
    <lineage>
        <taxon>Bacteria</taxon>
        <taxon>Pseudomonadati</taxon>
        <taxon>Verrucomicrobiota</taxon>
        <taxon>Pedosphaerae</taxon>
        <taxon>Pedosphaerales</taxon>
        <taxon>Pedosphaeraceae</taxon>
        <taxon>Pedosphaera</taxon>
    </lineage>
</organism>
<dbReference type="GO" id="GO:0000166">
    <property type="term" value="F:nucleotide binding"/>
    <property type="evidence" value="ECO:0007669"/>
    <property type="project" value="InterPro"/>
</dbReference>
<evidence type="ECO:0000256" key="1">
    <source>
        <dbReference type="SAM" id="Phobius"/>
    </source>
</evidence>
<dbReference type="Pfam" id="PF01408">
    <property type="entry name" value="GFO_IDH_MocA"/>
    <property type="match status" value="1"/>
</dbReference>
<protein>
    <submittedName>
        <fullName evidence="3">Oxidoreductase domain protein</fullName>
    </submittedName>
</protein>
<dbReference type="Gene3D" id="3.30.360.10">
    <property type="entry name" value="Dihydrodipicolinate Reductase, domain 2"/>
    <property type="match status" value="1"/>
</dbReference>
<keyword evidence="4" id="KW-1185">Reference proteome</keyword>
<dbReference type="Proteomes" id="UP000003688">
    <property type="component" value="Unassembled WGS sequence"/>
</dbReference>
<evidence type="ECO:0000313" key="3">
    <source>
        <dbReference type="EMBL" id="EEF59396.1"/>
    </source>
</evidence>